<evidence type="ECO:0000313" key="2">
    <source>
        <dbReference type="Proteomes" id="UP000031978"/>
    </source>
</evidence>
<evidence type="ECO:0008006" key="3">
    <source>
        <dbReference type="Google" id="ProtNLM"/>
    </source>
</evidence>
<gene>
    <name evidence="1" type="ORF">B4127_0599</name>
</gene>
<dbReference type="Proteomes" id="UP000031978">
    <property type="component" value="Unassembled WGS sequence"/>
</dbReference>
<evidence type="ECO:0000313" key="1">
    <source>
        <dbReference type="EMBL" id="KIL13587.1"/>
    </source>
</evidence>
<dbReference type="RefSeq" id="WP_044141475.1">
    <property type="nucleotide sequence ID" value="NZ_JARTHW010000003.1"/>
</dbReference>
<reference evidence="1 2" key="1">
    <citation type="submission" date="2014-12" db="EMBL/GenBank/DDBJ databases">
        <title>Draft Genome Sequences of Five Spore-Forming Food Isolates of Bacillus pumilus.</title>
        <authorList>
            <person name="de Jong A."/>
            <person name="van Heel A.J."/>
            <person name="Montalban-Lopez M."/>
            <person name="Krawczyk A.O."/>
            <person name="Berendsen E.M."/>
            <person name="Wells-Bennik M."/>
            <person name="Kuipers O.P."/>
        </authorList>
    </citation>
    <scope>NUCLEOTIDE SEQUENCE [LARGE SCALE GENOMIC DNA]</scope>
    <source>
        <strain evidence="1 2">B4127</strain>
    </source>
</reference>
<dbReference type="EMBL" id="JXCL01000038">
    <property type="protein sequence ID" value="KIL13587.1"/>
    <property type="molecule type" value="Genomic_DNA"/>
</dbReference>
<name>A0AB34QSJ4_BACPU</name>
<sequence>MKLHLVNSIQFAEELEEIERKAKIEWENIWLEVADQLRSESIETIVIHKGIVMDEEECVLKVTFEAYYPQKTDDDEVIRPVIYTGHEVQK</sequence>
<proteinExistence type="predicted"/>
<organism evidence="1 2">
    <name type="scientific">Bacillus pumilus</name>
    <name type="common">Bacillus mesentericus</name>
    <dbReference type="NCBI Taxonomy" id="1408"/>
    <lineage>
        <taxon>Bacteria</taxon>
        <taxon>Bacillati</taxon>
        <taxon>Bacillota</taxon>
        <taxon>Bacilli</taxon>
        <taxon>Bacillales</taxon>
        <taxon>Bacillaceae</taxon>
        <taxon>Bacillus</taxon>
    </lineage>
</organism>
<comment type="caution">
    <text evidence="1">The sequence shown here is derived from an EMBL/GenBank/DDBJ whole genome shotgun (WGS) entry which is preliminary data.</text>
</comment>
<protein>
    <recommendedName>
        <fullName evidence="3">Phage protein</fullName>
    </recommendedName>
</protein>
<accession>A0AB34QSJ4</accession>
<dbReference type="AlphaFoldDB" id="A0AB34QSJ4"/>